<gene>
    <name evidence="1" type="ORF">H6H04_03350</name>
</gene>
<dbReference type="Proteomes" id="UP000607435">
    <property type="component" value="Unassembled WGS sequence"/>
</dbReference>
<dbReference type="EMBL" id="JACOME010000001">
    <property type="protein sequence ID" value="MBC3845406.1"/>
    <property type="molecule type" value="Genomic_DNA"/>
</dbReference>
<evidence type="ECO:0000313" key="1">
    <source>
        <dbReference type="EMBL" id="MBC3845406.1"/>
    </source>
</evidence>
<comment type="caution">
    <text evidence="1">The sequence shown here is derived from an EMBL/GenBank/DDBJ whole genome shotgun (WGS) entry which is preliminary data.</text>
</comment>
<keyword evidence="2" id="KW-1185">Reference proteome</keyword>
<proteinExistence type="predicted"/>
<organism evidence="1 2">
    <name type="scientific">Winogradskyella echinorum</name>
    <dbReference type="NCBI Taxonomy" id="538189"/>
    <lineage>
        <taxon>Bacteria</taxon>
        <taxon>Pseudomonadati</taxon>
        <taxon>Bacteroidota</taxon>
        <taxon>Flavobacteriia</taxon>
        <taxon>Flavobacteriales</taxon>
        <taxon>Flavobacteriaceae</taxon>
        <taxon>Winogradskyella</taxon>
    </lineage>
</organism>
<sequence length="182" mass="21052">MKFIVFLFLITRCYFSYGQHSDRLASLIENLKHSDSSFIENHYSNGSIKGKGAYLYYDMPEYTYSKKAGLWLEYYVSGELKSESVYDNLGNLLSKTLYDLKGSISSEVTATLIDLDISDPKDYFYRNDEVSTTFGIKNYKYGAAIDEIYLREIGLVTGGKRTGVWKIFDQRGRLERELDYDK</sequence>
<name>A0ABR6XY51_9FLAO</name>
<dbReference type="RefSeq" id="WP_186844517.1">
    <property type="nucleotide sequence ID" value="NZ_JACOME010000001.1"/>
</dbReference>
<protein>
    <recommendedName>
        <fullName evidence="3">MORN repeat variant</fullName>
    </recommendedName>
</protein>
<dbReference type="Gene3D" id="3.90.930.1">
    <property type="match status" value="1"/>
</dbReference>
<accession>A0ABR6XY51</accession>
<evidence type="ECO:0008006" key="3">
    <source>
        <dbReference type="Google" id="ProtNLM"/>
    </source>
</evidence>
<evidence type="ECO:0000313" key="2">
    <source>
        <dbReference type="Proteomes" id="UP000607435"/>
    </source>
</evidence>
<reference evidence="1 2" key="1">
    <citation type="submission" date="2020-08" db="EMBL/GenBank/DDBJ databases">
        <title>Winogradskyella ouciana sp. nov., isolated from the hadal seawater of the Mariana Trench.</title>
        <authorList>
            <person name="He X."/>
        </authorList>
    </citation>
    <scope>NUCLEOTIDE SEQUENCE [LARGE SCALE GENOMIC DNA]</scope>
    <source>
        <strain evidence="1 2">KCTC 22026</strain>
    </source>
</reference>